<feature type="compositionally biased region" description="Low complexity" evidence="2">
    <location>
        <begin position="207"/>
        <end position="229"/>
    </location>
</feature>
<feature type="compositionally biased region" description="Basic and acidic residues" evidence="2">
    <location>
        <begin position="1213"/>
        <end position="1230"/>
    </location>
</feature>
<feature type="compositionally biased region" description="Low complexity" evidence="2">
    <location>
        <begin position="1200"/>
        <end position="1212"/>
    </location>
</feature>
<sequence>MDQQGHLGPTGPAGRKLHIAHRRSPSELTPLMMEQLAIAQQIEALQQQQQQIAATHQQYVNLGMIQPQQHLPGAQQYNAMQQQMANVSPHTNAFQFPQQIQQQQIGVPMNAPSQPASHRRNQSALPNVMGPPPAPSSGASGFGEFNQQGSQRSENQAPRGRGGGAPGGGHARRHSLALPEAKKAAELAEQKRKTSGFQFPIPGSADNRATSPSSANAAPSEPAANNRPPGRGSSHGRSQSMAVGGGRGNGGQRGGGSFQFPGSNPTAETNNNQGQSGDFQRRGSQGHGRSASRNFEGNWRQQGAQQQQEPQQQSNMGNFNMNQNVNAAPFQPGHRARASMNQSVGTLGNFQYQQQPQILQLPQGPVMVQPQMFGAQGLNPLQIAQLQALQQAQMAGQGMPGLQASQHAQPQMNLQNQQQQQRKTLFTPYLPQATLPALLGDGQLVAGILRVNKKNRSDAYVTTTDLDADIFICGSKDRNRALEGDYVAIELLDVDEVWGQKREKEEKKKRKDNTDSRGANIAVNDATTQPETSQGAEGGIRRRGSLRQRPTQKKNDDVEVEGQSLLLMEEEEINDEQKPLYAGHVVAVIERVAGQMFSGTLGLLRPSSQATKEKQEAERAAREGHSGRQQQERHQEKPKIVWFKPTDKRVPLIAIPTEQAPRDFVERHQDYASRIFVACIKRWPITSLHPFGTLVEQLGEMGDLKVETDALLRDNNFGPDDFSDAVIKNVGFESWSVTNDGETALESRRDFRDEKTFTIDPNGSNELDDAIHFKTLEDGSIEVGVHVSDVAHFIKANSLVDREAKKRGTAVYLMNRAVNMLPPKLAADICCLNPGEERYTVSVVFKVDPKSGNVFEDQTWIGKAVIKSSGKLSYDEVDAVINGHESGLDAERVEVIKKLHHITQKFRESRFGDRATDIPPLRLLYQLDDENVPVEDNIFNSSAAHELIEELGYKTNAFVAQKLVAGLPEKAFLRRQAPPKHRRLQTITERLNAIGYDIDSTSSGTLQSSLFNVQDSEIRKGMETLIVKAMQRAKYFVAGKLAQDQYPHYALNLPVYTHFTSPTRRYADIVVHRQLEAVLSNSEFTEDIEALAKTAEVCNVKKDSAHAAQEQSVHIESCRRMDKKRTELGGDLISEGIVLCVYESAFDILIPEYGFEKRVHCDQLPLKKAEFDKNTRLLELYWEKGVPSSTYIPEDERPKSSSTRAANAAAAAREAEVAKQRAKENEEAQRRQMVTGTMNTDEEAALFDDDDDGASEITEMTAGVSLNAGDRNTQSMPPSPTRHEMSAAQTPHRTKSDSRLTHSLNEAPEAKLSNKEKYLSLFSLREENGDCIQDVREMTRVPVILKTDLTKSPPCLTIRSLNPYAL</sequence>
<dbReference type="Gene3D" id="2.40.50.140">
    <property type="entry name" value="Nucleic acid-binding proteins"/>
    <property type="match status" value="1"/>
</dbReference>
<feature type="compositionally biased region" description="Basic and acidic residues" evidence="2">
    <location>
        <begin position="180"/>
        <end position="192"/>
    </location>
</feature>
<reference evidence="4" key="1">
    <citation type="journal article" date="2020" name="Stud. Mycol.">
        <title>101 Dothideomycetes genomes: a test case for predicting lifestyles and emergence of pathogens.</title>
        <authorList>
            <person name="Haridas S."/>
            <person name="Albert R."/>
            <person name="Binder M."/>
            <person name="Bloem J."/>
            <person name="Labutti K."/>
            <person name="Salamov A."/>
            <person name="Andreopoulos B."/>
            <person name="Baker S."/>
            <person name="Barry K."/>
            <person name="Bills G."/>
            <person name="Bluhm B."/>
            <person name="Cannon C."/>
            <person name="Castanera R."/>
            <person name="Culley D."/>
            <person name="Daum C."/>
            <person name="Ezra D."/>
            <person name="Gonzalez J."/>
            <person name="Henrissat B."/>
            <person name="Kuo A."/>
            <person name="Liang C."/>
            <person name="Lipzen A."/>
            <person name="Lutzoni F."/>
            <person name="Magnuson J."/>
            <person name="Mondo S."/>
            <person name="Nolan M."/>
            <person name="Ohm R."/>
            <person name="Pangilinan J."/>
            <person name="Park H.-J."/>
            <person name="Ramirez L."/>
            <person name="Alfaro M."/>
            <person name="Sun H."/>
            <person name="Tritt A."/>
            <person name="Yoshinaga Y."/>
            <person name="Zwiers L.-H."/>
            <person name="Turgeon B."/>
            <person name="Goodwin S."/>
            <person name="Spatafora J."/>
            <person name="Crous P."/>
            <person name="Grigoriev I."/>
        </authorList>
    </citation>
    <scope>NUCLEOTIDE SEQUENCE</scope>
    <source>
        <strain evidence="4">CBS 101060</strain>
    </source>
</reference>
<dbReference type="PANTHER" id="PTHR23355:SF9">
    <property type="entry name" value="DIS3-LIKE EXONUCLEASE 2"/>
    <property type="match status" value="1"/>
</dbReference>
<dbReference type="Pfam" id="PF17849">
    <property type="entry name" value="OB_Dis3"/>
    <property type="match status" value="1"/>
</dbReference>
<evidence type="ECO:0000313" key="5">
    <source>
        <dbReference type="Proteomes" id="UP000799429"/>
    </source>
</evidence>
<organism evidence="4 5">
    <name type="scientific">Patellaria atrata CBS 101060</name>
    <dbReference type="NCBI Taxonomy" id="1346257"/>
    <lineage>
        <taxon>Eukaryota</taxon>
        <taxon>Fungi</taxon>
        <taxon>Dikarya</taxon>
        <taxon>Ascomycota</taxon>
        <taxon>Pezizomycotina</taxon>
        <taxon>Dothideomycetes</taxon>
        <taxon>Dothideomycetes incertae sedis</taxon>
        <taxon>Patellariales</taxon>
        <taxon>Patellariaceae</taxon>
        <taxon>Patellaria</taxon>
    </lineage>
</organism>
<proteinExistence type="inferred from homology"/>
<dbReference type="Pfam" id="PF00773">
    <property type="entry name" value="RNB"/>
    <property type="match status" value="1"/>
</dbReference>
<dbReference type="SMART" id="SM00955">
    <property type="entry name" value="RNB"/>
    <property type="match status" value="1"/>
</dbReference>
<evidence type="ECO:0000313" key="4">
    <source>
        <dbReference type="EMBL" id="KAF2842337.1"/>
    </source>
</evidence>
<dbReference type="FunFam" id="2.40.50.690:FF:000001">
    <property type="entry name" value="Cell wall biogenesis protein"/>
    <property type="match status" value="1"/>
</dbReference>
<feature type="compositionally biased region" description="Polar residues" evidence="2">
    <location>
        <begin position="145"/>
        <end position="156"/>
    </location>
</feature>
<comment type="similarity">
    <text evidence="1">Belongs to the RNR ribonuclease family.</text>
</comment>
<feature type="region of interest" description="Disordered" evidence="2">
    <location>
        <begin position="604"/>
        <end position="638"/>
    </location>
</feature>
<dbReference type="Proteomes" id="UP000799429">
    <property type="component" value="Unassembled WGS sequence"/>
</dbReference>
<dbReference type="InterPro" id="IPR050180">
    <property type="entry name" value="RNR_Ribonuclease"/>
</dbReference>
<dbReference type="InterPro" id="IPR001900">
    <property type="entry name" value="RNase_II/R"/>
</dbReference>
<dbReference type="Gene3D" id="2.40.50.700">
    <property type="match status" value="1"/>
</dbReference>
<dbReference type="SUPFAM" id="SSF50249">
    <property type="entry name" value="Nucleic acid-binding proteins"/>
    <property type="match status" value="3"/>
</dbReference>
<feature type="compositionally biased region" description="Gly residues" evidence="2">
    <location>
        <begin position="160"/>
        <end position="169"/>
    </location>
</feature>
<feature type="region of interest" description="Disordered" evidence="2">
    <location>
        <begin position="1190"/>
        <end position="1231"/>
    </location>
</feature>
<accession>A0A9P4VUT9</accession>
<dbReference type="Pfam" id="PF17877">
    <property type="entry name" value="Dis3l2_C_term"/>
    <property type="match status" value="1"/>
</dbReference>
<feature type="compositionally biased region" description="Basic and acidic residues" evidence="2">
    <location>
        <begin position="611"/>
        <end position="638"/>
    </location>
</feature>
<dbReference type="EMBL" id="MU006090">
    <property type="protein sequence ID" value="KAF2842337.1"/>
    <property type="molecule type" value="Genomic_DNA"/>
</dbReference>
<evidence type="ECO:0000256" key="1">
    <source>
        <dbReference type="ARBA" id="ARBA00005785"/>
    </source>
</evidence>
<dbReference type="OrthoDB" id="372421at2759"/>
<feature type="compositionally biased region" description="Polar residues" evidence="2">
    <location>
        <begin position="264"/>
        <end position="278"/>
    </location>
</feature>
<feature type="region of interest" description="Disordered" evidence="2">
    <location>
        <begin position="103"/>
        <end position="337"/>
    </location>
</feature>
<dbReference type="InterPro" id="IPR041093">
    <property type="entry name" value="Dis3l2-like_C"/>
</dbReference>
<feature type="compositionally biased region" description="Low complexity" evidence="2">
    <location>
        <begin position="301"/>
        <end position="326"/>
    </location>
</feature>
<feature type="compositionally biased region" description="Polar residues" evidence="2">
    <location>
        <begin position="525"/>
        <end position="535"/>
    </location>
</feature>
<protein>
    <submittedName>
        <fullName evidence="4">RNB-domain-containing protein</fullName>
    </submittedName>
</protein>
<dbReference type="InterPro" id="IPR041505">
    <property type="entry name" value="Dis3_CSD2"/>
</dbReference>
<dbReference type="PANTHER" id="PTHR23355">
    <property type="entry name" value="RIBONUCLEASE"/>
    <property type="match status" value="1"/>
</dbReference>
<feature type="compositionally biased region" description="Basic residues" evidence="2">
    <location>
        <begin position="541"/>
        <end position="552"/>
    </location>
</feature>
<gene>
    <name evidence="4" type="ORF">M501DRAFT_927578</name>
</gene>
<dbReference type="FunFam" id="2.40.50.140:FF:000100">
    <property type="entry name" value="Cell wall biogenesis protein phosphatase"/>
    <property type="match status" value="1"/>
</dbReference>
<feature type="region of interest" description="Disordered" evidence="2">
    <location>
        <begin position="501"/>
        <end position="559"/>
    </location>
</feature>
<keyword evidence="5" id="KW-1185">Reference proteome</keyword>
<dbReference type="FunFam" id="2.40.50.700:FF:000002">
    <property type="entry name" value="Cell wall biogenesis protein"/>
    <property type="match status" value="1"/>
</dbReference>
<evidence type="ECO:0000259" key="3">
    <source>
        <dbReference type="SMART" id="SM00955"/>
    </source>
</evidence>
<feature type="compositionally biased region" description="Gly residues" evidence="2">
    <location>
        <begin position="243"/>
        <end position="257"/>
    </location>
</feature>
<dbReference type="Gene3D" id="2.40.50.690">
    <property type="match status" value="1"/>
</dbReference>
<feature type="domain" description="RNB" evidence="3">
    <location>
        <begin position="748"/>
        <end position="1081"/>
    </location>
</feature>
<dbReference type="InterPro" id="IPR012340">
    <property type="entry name" value="NA-bd_OB-fold"/>
</dbReference>
<name>A0A9P4VUT9_9PEZI</name>
<dbReference type="GO" id="GO:0003723">
    <property type="term" value="F:RNA binding"/>
    <property type="evidence" value="ECO:0007669"/>
    <property type="project" value="InterPro"/>
</dbReference>
<comment type="caution">
    <text evidence="4">The sequence shown here is derived from an EMBL/GenBank/DDBJ whole genome shotgun (WGS) entry which is preliminary data.</text>
</comment>
<evidence type="ECO:0000256" key="2">
    <source>
        <dbReference type="SAM" id="MobiDB-lite"/>
    </source>
</evidence>
<dbReference type="GO" id="GO:0000932">
    <property type="term" value="C:P-body"/>
    <property type="evidence" value="ECO:0007669"/>
    <property type="project" value="TreeGrafter"/>
</dbReference>
<dbReference type="GO" id="GO:0006402">
    <property type="term" value="P:mRNA catabolic process"/>
    <property type="evidence" value="ECO:0007669"/>
    <property type="project" value="TreeGrafter"/>
</dbReference>
<feature type="region of interest" description="Disordered" evidence="2">
    <location>
        <begin position="1267"/>
        <end position="1311"/>
    </location>
</feature>
<dbReference type="GO" id="GO:0000175">
    <property type="term" value="F:3'-5'-RNA exonuclease activity"/>
    <property type="evidence" value="ECO:0007669"/>
    <property type="project" value="TreeGrafter"/>
</dbReference>